<comment type="caution">
    <text evidence="1">The sequence shown here is derived from an EMBL/GenBank/DDBJ whole genome shotgun (WGS) entry which is preliminary data.</text>
</comment>
<reference evidence="2 4" key="3">
    <citation type="submission" date="2021-01" db="EMBL/GenBank/DDBJ databases">
        <title>Sequencing the genomes of 1000 actinobacteria strains.</title>
        <authorList>
            <person name="Klenk H.-P."/>
        </authorList>
    </citation>
    <scope>NUCLEOTIDE SEQUENCE [LARGE SCALE GENOMIC DNA]</scope>
    <source>
        <strain evidence="2 4">DSM 20542</strain>
    </source>
</reference>
<evidence type="ECO:0000313" key="4">
    <source>
        <dbReference type="Proteomes" id="UP000746584"/>
    </source>
</evidence>
<proteinExistence type="predicted"/>
<dbReference type="EMBL" id="BMOI01000020">
    <property type="protein sequence ID" value="GGL12797.1"/>
    <property type="molecule type" value="Genomic_DNA"/>
</dbReference>
<dbReference type="RefSeq" id="WP_148286173.1">
    <property type="nucleotide sequence ID" value="NZ_BMOI01000020.1"/>
</dbReference>
<gene>
    <name evidence="1" type="ORF">GCM10009769_33430</name>
    <name evidence="2" type="ORF">JOE58_000586</name>
</gene>
<dbReference type="Proteomes" id="UP000746584">
    <property type="component" value="Unassembled WGS sequence"/>
</dbReference>
<dbReference type="EMBL" id="JAFBCG010000001">
    <property type="protein sequence ID" value="MBM7801335.1"/>
    <property type="molecule type" value="Genomic_DNA"/>
</dbReference>
<keyword evidence="4" id="KW-1185">Reference proteome</keyword>
<protein>
    <submittedName>
        <fullName evidence="1">Uncharacterized protein</fullName>
    </submittedName>
</protein>
<evidence type="ECO:0000313" key="1">
    <source>
        <dbReference type="EMBL" id="GGL12797.1"/>
    </source>
</evidence>
<dbReference type="AlphaFoldDB" id="A0A8H9GCQ5"/>
<reference evidence="1" key="1">
    <citation type="journal article" date="2014" name="Int. J. Syst. Evol. Microbiol.">
        <title>Complete genome sequence of Corynebacterium casei LMG S-19264T (=DSM 44701T), isolated from a smear-ripened cheese.</title>
        <authorList>
            <consortium name="US DOE Joint Genome Institute (JGI-PGF)"/>
            <person name="Walter F."/>
            <person name="Albersmeier A."/>
            <person name="Kalinowski J."/>
            <person name="Ruckert C."/>
        </authorList>
    </citation>
    <scope>NUCLEOTIDE SEQUENCE</scope>
    <source>
        <strain evidence="1">JCM 1480</strain>
    </source>
</reference>
<reference evidence="1" key="2">
    <citation type="submission" date="2020-09" db="EMBL/GenBank/DDBJ databases">
        <authorList>
            <person name="Sun Q."/>
            <person name="Ohkuma M."/>
        </authorList>
    </citation>
    <scope>NUCLEOTIDE SEQUENCE</scope>
    <source>
        <strain evidence="1">JCM 1480</strain>
    </source>
</reference>
<organism evidence="1 3">
    <name type="scientific">Curtobacterium luteum</name>
    <dbReference type="NCBI Taxonomy" id="33881"/>
    <lineage>
        <taxon>Bacteria</taxon>
        <taxon>Bacillati</taxon>
        <taxon>Actinomycetota</taxon>
        <taxon>Actinomycetes</taxon>
        <taxon>Micrococcales</taxon>
        <taxon>Microbacteriaceae</taxon>
        <taxon>Curtobacterium</taxon>
    </lineage>
</organism>
<sequence>MSRRRADRWPSSELRTGEYRTVPADVSRAAVNEFLTRPYPVSLTREEIGPDAPVPVSDGDTVDVWLRFVEVRVQERAVVVAYTDRAVQVEVIRRDGSRYRVWVWQGAVTMPGRER</sequence>
<accession>A0A8H9GCQ5</accession>
<dbReference type="Proteomes" id="UP000648535">
    <property type="component" value="Unassembled WGS sequence"/>
</dbReference>
<evidence type="ECO:0000313" key="2">
    <source>
        <dbReference type="EMBL" id="MBM7801335.1"/>
    </source>
</evidence>
<evidence type="ECO:0000313" key="3">
    <source>
        <dbReference type="Proteomes" id="UP000648535"/>
    </source>
</evidence>
<name>A0A8H9GCQ5_9MICO</name>